<feature type="non-terminal residue" evidence="1">
    <location>
        <position position="1"/>
    </location>
</feature>
<dbReference type="CDD" id="cd00093">
    <property type="entry name" value="HTH_XRE"/>
    <property type="match status" value="1"/>
</dbReference>
<accession>A0ABW3CQ16</accession>
<dbReference type="Gene3D" id="1.25.40.10">
    <property type="entry name" value="Tetratricopeptide repeat domain"/>
    <property type="match status" value="1"/>
</dbReference>
<dbReference type="Gene3D" id="1.10.260.40">
    <property type="entry name" value="lambda repressor-like DNA-binding domains"/>
    <property type="match status" value="1"/>
</dbReference>
<name>A0ABW3CQ16_9ACTN</name>
<organism evidence="1 2">
    <name type="scientific">Actinomadura adrarensis</name>
    <dbReference type="NCBI Taxonomy" id="1819600"/>
    <lineage>
        <taxon>Bacteria</taxon>
        <taxon>Bacillati</taxon>
        <taxon>Actinomycetota</taxon>
        <taxon>Actinomycetes</taxon>
        <taxon>Streptosporangiales</taxon>
        <taxon>Thermomonosporaceae</taxon>
        <taxon>Actinomadura</taxon>
    </lineage>
</organism>
<dbReference type="Proteomes" id="UP001597083">
    <property type="component" value="Unassembled WGS sequence"/>
</dbReference>
<reference evidence="2" key="1">
    <citation type="journal article" date="2019" name="Int. J. Syst. Evol. Microbiol.">
        <title>The Global Catalogue of Microorganisms (GCM) 10K type strain sequencing project: providing services to taxonomists for standard genome sequencing and annotation.</title>
        <authorList>
            <consortium name="The Broad Institute Genomics Platform"/>
            <consortium name="The Broad Institute Genome Sequencing Center for Infectious Disease"/>
            <person name="Wu L."/>
            <person name="Ma J."/>
        </authorList>
    </citation>
    <scope>NUCLEOTIDE SEQUENCE [LARGE SCALE GENOMIC DNA]</scope>
    <source>
        <strain evidence="2">JCM 31696</strain>
    </source>
</reference>
<gene>
    <name evidence="1" type="ORF">ACFQ07_30775</name>
</gene>
<evidence type="ECO:0000313" key="2">
    <source>
        <dbReference type="Proteomes" id="UP001597083"/>
    </source>
</evidence>
<dbReference type="InterPro" id="IPR010982">
    <property type="entry name" value="Lambda_DNA-bd_dom_sf"/>
</dbReference>
<dbReference type="InterPro" id="IPR001387">
    <property type="entry name" value="Cro/C1-type_HTH"/>
</dbReference>
<keyword evidence="2" id="KW-1185">Reference proteome</keyword>
<proteinExistence type="predicted"/>
<evidence type="ECO:0000313" key="1">
    <source>
        <dbReference type="EMBL" id="MFD0856656.1"/>
    </source>
</evidence>
<dbReference type="SUPFAM" id="SSF47413">
    <property type="entry name" value="lambda repressor-like DNA-binding domains"/>
    <property type="match status" value="1"/>
</dbReference>
<dbReference type="SUPFAM" id="SSF48452">
    <property type="entry name" value="TPR-like"/>
    <property type="match status" value="1"/>
</dbReference>
<comment type="caution">
    <text evidence="1">The sequence shown here is derived from an EMBL/GenBank/DDBJ whole genome shotgun (WGS) entry which is preliminary data.</text>
</comment>
<protein>
    <submittedName>
        <fullName evidence="1">Helix-turn-helix domain-containing protein</fullName>
    </submittedName>
</protein>
<dbReference type="EMBL" id="JBHTIR010004210">
    <property type="protein sequence ID" value="MFD0856656.1"/>
    <property type="molecule type" value="Genomic_DNA"/>
</dbReference>
<sequence length="436" mass="46914">LQAQGARLKAERCRRGWTKPEMARRLRGALTDPQTPDLDTLLSYVKRWEAGKCRVSERYQVAYATALGMPFEVFLAPEEGLAASVGTVLSSPAPDCEDDDVKRRALLELVAALGVGAAVPVDALSTVLSDVDSALGERQDASPAEWEDAAWEYSRGIWVSPPGALIADLGADILAIGAALKREPRVDARKDLLRSSAEISTYMGQEFGDMGNPRAARQCFTTAVNAAEKSGDRDLVTWVHAFRAARVAWEKRPAATVGRMLDGAFRSAQGNPGPGLAQALESRAGFLAGQGDAAGAEAALTELREVFAALPDETTEDQISARGFPEHVLRFSEAFTYAQLGETTRAHATIDRGLELIPREKSGGRTNLKLMRALTLVHEHEVTEGLNYAAASTQNVPSTLARRRMAAEIVRALPSKARALPEARELQNLAVSTSSV</sequence>
<dbReference type="InterPro" id="IPR011990">
    <property type="entry name" value="TPR-like_helical_dom_sf"/>
</dbReference>